<dbReference type="AlphaFoldDB" id="A0A8T3C6S6"/>
<accession>A0A8T3C6S6</accession>
<dbReference type="CDD" id="cd06144">
    <property type="entry name" value="REX4_like"/>
    <property type="match status" value="1"/>
</dbReference>
<evidence type="ECO:0000259" key="9">
    <source>
        <dbReference type="PROSITE" id="PS50157"/>
    </source>
</evidence>
<dbReference type="PROSITE" id="PS00028">
    <property type="entry name" value="ZINC_FINGER_C2H2_1"/>
    <property type="match status" value="1"/>
</dbReference>
<evidence type="ECO:0000256" key="7">
    <source>
        <dbReference type="ARBA" id="ARBA00023242"/>
    </source>
</evidence>
<dbReference type="OrthoDB" id="8191639at2759"/>
<evidence type="ECO:0000256" key="8">
    <source>
        <dbReference type="PROSITE-ProRule" id="PRU00042"/>
    </source>
</evidence>
<keyword evidence="8" id="KW-0479">Metal-binding</keyword>
<keyword evidence="6" id="KW-0269">Exonuclease</keyword>
<dbReference type="InterPro" id="IPR013520">
    <property type="entry name" value="Ribonucl_H"/>
</dbReference>
<dbReference type="PANTHER" id="PTHR12801:SF123">
    <property type="entry name" value="RNA EXONUCLEASE 4"/>
    <property type="match status" value="1"/>
</dbReference>
<keyword evidence="5" id="KW-0378">Hydrolase</keyword>
<keyword evidence="11" id="KW-1185">Reference proteome</keyword>
<dbReference type="InterPro" id="IPR013087">
    <property type="entry name" value="Znf_C2H2_type"/>
</dbReference>
<evidence type="ECO:0000313" key="11">
    <source>
        <dbReference type="Proteomes" id="UP000829196"/>
    </source>
</evidence>
<dbReference type="Pfam" id="PF00929">
    <property type="entry name" value="RNase_T"/>
    <property type="match status" value="1"/>
</dbReference>
<evidence type="ECO:0000256" key="5">
    <source>
        <dbReference type="ARBA" id="ARBA00022801"/>
    </source>
</evidence>
<dbReference type="Gene3D" id="3.30.160.60">
    <property type="entry name" value="Classic Zinc Finger"/>
    <property type="match status" value="1"/>
</dbReference>
<dbReference type="InterPro" id="IPR037431">
    <property type="entry name" value="REX4_DEDDh_dom"/>
</dbReference>
<keyword evidence="7" id="KW-0539">Nucleus</keyword>
<dbReference type="Gene3D" id="3.30.420.10">
    <property type="entry name" value="Ribonuclease H-like superfamily/Ribonuclease H"/>
    <property type="match status" value="1"/>
</dbReference>
<keyword evidence="4" id="KW-0540">Nuclease</keyword>
<keyword evidence="8" id="KW-0863">Zinc-finger</keyword>
<dbReference type="GO" id="GO:0008408">
    <property type="term" value="F:3'-5' exonuclease activity"/>
    <property type="evidence" value="ECO:0007669"/>
    <property type="project" value="InterPro"/>
</dbReference>
<dbReference type="Proteomes" id="UP000829196">
    <property type="component" value="Unassembled WGS sequence"/>
</dbReference>
<dbReference type="SMR" id="A0A8T3C6S6"/>
<gene>
    <name evidence="10" type="ORF">KFK09_002586</name>
</gene>
<dbReference type="GO" id="GO:0005634">
    <property type="term" value="C:nucleus"/>
    <property type="evidence" value="ECO:0007669"/>
    <property type="project" value="UniProtKB-SubCell"/>
</dbReference>
<evidence type="ECO:0000256" key="2">
    <source>
        <dbReference type="ARBA" id="ARBA00010489"/>
    </source>
</evidence>
<proteinExistence type="inferred from homology"/>
<sequence length="366" mass="41434">METMAAIPNSESPIIRHKCSACFKQYNKKEHLIEHMKASYHSAHQAKCVVCKKYCKTLESVREHLTGPLAKNNCACIFASLGCNVCLKMFNGSDDLIAHRSTCCLAPASFPGLENMYVDHGVRHEMEFDDRVPKVIALDCEMVGGGSDGSLDVCARVCLIDLNEDVIFHSYVKPIIPVTDYRYETTGISEDYLVNAMPIGEVQKKVLEILYNGEESISRIRLYGGKACLLVGHSLDNDLDCLRINYPDHLIRDSAKYVPLLKTNLVSHSLKYLTRTYLGYEIQSGAHDPYEDCVAALRLYKRLRSQEHPSSELVIHENDGEPYEFEKRNNFDLLRVDELLKKSPDELLMMSTSNYRCWCLDGSVLC</sequence>
<evidence type="ECO:0000256" key="3">
    <source>
        <dbReference type="ARBA" id="ARBA00016937"/>
    </source>
</evidence>
<dbReference type="InterPro" id="IPR012337">
    <property type="entry name" value="RNaseH-like_sf"/>
</dbReference>
<evidence type="ECO:0000256" key="1">
    <source>
        <dbReference type="ARBA" id="ARBA00004123"/>
    </source>
</evidence>
<evidence type="ECO:0000313" key="10">
    <source>
        <dbReference type="EMBL" id="KAI0526990.1"/>
    </source>
</evidence>
<dbReference type="InterPro" id="IPR036397">
    <property type="entry name" value="RNaseH_sf"/>
</dbReference>
<feature type="domain" description="C2H2-type" evidence="9">
    <location>
        <begin position="17"/>
        <end position="46"/>
    </location>
</feature>
<evidence type="ECO:0000256" key="6">
    <source>
        <dbReference type="ARBA" id="ARBA00022839"/>
    </source>
</evidence>
<comment type="similarity">
    <text evidence="2">Belongs to the REXO4 family.</text>
</comment>
<dbReference type="InterPro" id="IPR047021">
    <property type="entry name" value="REXO1/3/4-like"/>
</dbReference>
<dbReference type="GO" id="GO:0008270">
    <property type="term" value="F:zinc ion binding"/>
    <property type="evidence" value="ECO:0007669"/>
    <property type="project" value="UniProtKB-KW"/>
</dbReference>
<dbReference type="GO" id="GO:0006364">
    <property type="term" value="P:rRNA processing"/>
    <property type="evidence" value="ECO:0007669"/>
    <property type="project" value="InterPro"/>
</dbReference>
<comment type="caution">
    <text evidence="10">The sequence shown here is derived from an EMBL/GenBank/DDBJ whole genome shotgun (WGS) entry which is preliminary data.</text>
</comment>
<protein>
    <recommendedName>
        <fullName evidence="3">RNA exonuclease 4</fullName>
    </recommendedName>
</protein>
<dbReference type="PANTHER" id="PTHR12801">
    <property type="entry name" value="RNA EXONUCLEASE REXO1 / RECO3 FAMILY MEMBER-RELATED"/>
    <property type="match status" value="1"/>
</dbReference>
<reference evidence="10" key="1">
    <citation type="journal article" date="2022" name="Front. Genet.">
        <title>Chromosome-Scale Assembly of the Dendrobium nobile Genome Provides Insights Into the Molecular Mechanism of the Biosynthesis of the Medicinal Active Ingredient of Dendrobium.</title>
        <authorList>
            <person name="Xu Q."/>
            <person name="Niu S.-C."/>
            <person name="Li K.-L."/>
            <person name="Zheng P.-J."/>
            <person name="Zhang X.-J."/>
            <person name="Jia Y."/>
            <person name="Liu Y."/>
            <person name="Niu Y.-X."/>
            <person name="Yu L.-H."/>
            <person name="Chen D.-F."/>
            <person name="Zhang G.-Q."/>
        </authorList>
    </citation>
    <scope>NUCLEOTIDE SEQUENCE</scope>
    <source>
        <tissue evidence="10">Leaf</tissue>
    </source>
</reference>
<organism evidence="10 11">
    <name type="scientific">Dendrobium nobile</name>
    <name type="common">Orchid</name>
    <dbReference type="NCBI Taxonomy" id="94219"/>
    <lineage>
        <taxon>Eukaryota</taxon>
        <taxon>Viridiplantae</taxon>
        <taxon>Streptophyta</taxon>
        <taxon>Embryophyta</taxon>
        <taxon>Tracheophyta</taxon>
        <taxon>Spermatophyta</taxon>
        <taxon>Magnoliopsida</taxon>
        <taxon>Liliopsida</taxon>
        <taxon>Asparagales</taxon>
        <taxon>Orchidaceae</taxon>
        <taxon>Epidendroideae</taxon>
        <taxon>Malaxideae</taxon>
        <taxon>Dendrobiinae</taxon>
        <taxon>Dendrobium</taxon>
    </lineage>
</organism>
<dbReference type="EMBL" id="JAGYWB010000003">
    <property type="protein sequence ID" value="KAI0526990.1"/>
    <property type="molecule type" value="Genomic_DNA"/>
</dbReference>
<keyword evidence="8" id="KW-0862">Zinc</keyword>
<dbReference type="SUPFAM" id="SSF53098">
    <property type="entry name" value="Ribonuclease H-like"/>
    <property type="match status" value="1"/>
</dbReference>
<comment type="subcellular location">
    <subcellularLocation>
        <location evidence="1">Nucleus</location>
    </subcellularLocation>
</comment>
<name>A0A8T3C6S6_DENNO</name>
<dbReference type="GO" id="GO:0003676">
    <property type="term" value="F:nucleic acid binding"/>
    <property type="evidence" value="ECO:0007669"/>
    <property type="project" value="InterPro"/>
</dbReference>
<dbReference type="PROSITE" id="PS50157">
    <property type="entry name" value="ZINC_FINGER_C2H2_2"/>
    <property type="match status" value="1"/>
</dbReference>
<dbReference type="SMART" id="SM00479">
    <property type="entry name" value="EXOIII"/>
    <property type="match status" value="1"/>
</dbReference>
<evidence type="ECO:0000256" key="4">
    <source>
        <dbReference type="ARBA" id="ARBA00022722"/>
    </source>
</evidence>